<feature type="transmembrane region" description="Helical" evidence="1">
    <location>
        <begin position="391"/>
        <end position="407"/>
    </location>
</feature>
<feature type="transmembrane region" description="Helical" evidence="1">
    <location>
        <begin position="247"/>
        <end position="266"/>
    </location>
</feature>
<comment type="caution">
    <text evidence="2">The sequence shown here is derived from an EMBL/GenBank/DDBJ whole genome shotgun (WGS) entry which is preliminary data.</text>
</comment>
<evidence type="ECO:0000256" key="1">
    <source>
        <dbReference type="SAM" id="Phobius"/>
    </source>
</evidence>
<reference evidence="2 3" key="1">
    <citation type="submission" date="2017-09" db="EMBL/GenBank/DDBJ databases">
        <title>Large-scale bioinformatics analysis of Bacillus genomes uncovers conserved roles of natural products in bacterial physiology.</title>
        <authorList>
            <consortium name="Agbiome Team Llc"/>
            <person name="Bleich R.M."/>
            <person name="Grubbs K.J."/>
            <person name="Santa Maria K.C."/>
            <person name="Allen S.E."/>
            <person name="Farag S."/>
            <person name="Shank E.A."/>
            <person name="Bowers A."/>
        </authorList>
    </citation>
    <scope>NUCLEOTIDE SEQUENCE [LARGE SCALE GENOMIC DNA]</scope>
    <source>
        <strain evidence="2 3">AFS022681</strain>
    </source>
</reference>
<gene>
    <name evidence="2" type="ORF">CN307_10310</name>
</gene>
<evidence type="ECO:0000313" key="2">
    <source>
        <dbReference type="EMBL" id="PFE16668.1"/>
    </source>
</evidence>
<feature type="transmembrane region" description="Helical" evidence="1">
    <location>
        <begin position="35"/>
        <end position="53"/>
    </location>
</feature>
<feature type="transmembrane region" description="Helical" evidence="1">
    <location>
        <begin position="339"/>
        <end position="360"/>
    </location>
</feature>
<feature type="transmembrane region" description="Helical" evidence="1">
    <location>
        <begin position="65"/>
        <end position="84"/>
    </location>
</feature>
<proteinExistence type="predicted"/>
<evidence type="ECO:0000313" key="3">
    <source>
        <dbReference type="Proteomes" id="UP000220032"/>
    </source>
</evidence>
<dbReference type="Proteomes" id="UP000220032">
    <property type="component" value="Unassembled WGS sequence"/>
</dbReference>
<keyword evidence="1" id="KW-0472">Membrane</keyword>
<name>A0A2A9A283_BACCE</name>
<sequence length="417" mass="47843">MQHSYAVNKIRFNYAVLFCICLFILNETTREFLRSKLAILNIAFLFIGVLFLLKSISKGNFNRTLFFIGVFLSCLLVVGGFFIFEHSPLQMSWTFINIILPILILSVYMDFDETINGLGKFLQLFNIFVIVLFVLGVVDFITKGSIQLYLASTIYTSNGLGELIRYEHYMGIYRYYSIAGHPLTNAKFFLLFLILNNIYGGYIKFLINRYMLIIISLTGILLSGSKTALILALIIIVFGTKPNKYKLLYYTLIISVFLILFNTSLFQNNLAKRFIEGIATGDISTGRNELLTRLMNSEIAPSPKFFFGEGLDYSRYVAGLLHNYIGNFEYPIIMFAYDYGILITILIYICVFLYPATILLKNKDYKLFFYFLVLSIMMNSNNGIANVNGDTLSQFCIILLFFVNISTTKRRKCVEKL</sequence>
<keyword evidence="1" id="KW-0812">Transmembrane</keyword>
<feature type="transmembrane region" description="Helical" evidence="1">
    <location>
        <begin position="188"/>
        <end position="207"/>
    </location>
</feature>
<feature type="transmembrane region" description="Helical" evidence="1">
    <location>
        <begin position="121"/>
        <end position="142"/>
    </location>
</feature>
<accession>A0A2A9A283</accession>
<feature type="transmembrane region" description="Helical" evidence="1">
    <location>
        <begin position="90"/>
        <end position="109"/>
    </location>
</feature>
<dbReference type="AlphaFoldDB" id="A0A2A9A283"/>
<feature type="transmembrane region" description="Helical" evidence="1">
    <location>
        <begin position="213"/>
        <end position="240"/>
    </location>
</feature>
<feature type="transmembrane region" description="Helical" evidence="1">
    <location>
        <begin position="12"/>
        <end position="29"/>
    </location>
</feature>
<evidence type="ECO:0008006" key="4">
    <source>
        <dbReference type="Google" id="ProtNLM"/>
    </source>
</evidence>
<dbReference type="EMBL" id="NTRR01000014">
    <property type="protein sequence ID" value="PFE16668.1"/>
    <property type="molecule type" value="Genomic_DNA"/>
</dbReference>
<organism evidence="2 3">
    <name type="scientific">Bacillus cereus</name>
    <dbReference type="NCBI Taxonomy" id="1396"/>
    <lineage>
        <taxon>Bacteria</taxon>
        <taxon>Bacillati</taxon>
        <taxon>Bacillota</taxon>
        <taxon>Bacilli</taxon>
        <taxon>Bacillales</taxon>
        <taxon>Bacillaceae</taxon>
        <taxon>Bacillus</taxon>
        <taxon>Bacillus cereus group</taxon>
    </lineage>
</organism>
<keyword evidence="1" id="KW-1133">Transmembrane helix</keyword>
<protein>
    <recommendedName>
        <fullName evidence="4">O-antigen ligase domain-containing protein</fullName>
    </recommendedName>
</protein>
<dbReference type="RefSeq" id="WP_098342336.1">
    <property type="nucleotide sequence ID" value="NZ_NTRR01000014.1"/>
</dbReference>